<dbReference type="PANTHER" id="PTHR36919">
    <property type="entry name" value="BLR1215 PROTEIN"/>
    <property type="match status" value="1"/>
</dbReference>
<protein>
    <recommendedName>
        <fullName evidence="1">DUF2147 domain-containing protein</fullName>
    </recommendedName>
</protein>
<comment type="caution">
    <text evidence="2">The sequence shown here is derived from an EMBL/GenBank/DDBJ whole genome shotgun (WGS) entry which is preliminary data.</text>
</comment>
<dbReference type="AlphaFoldDB" id="A0A0F9V1J8"/>
<evidence type="ECO:0000259" key="1">
    <source>
        <dbReference type="Pfam" id="PF09917"/>
    </source>
</evidence>
<dbReference type="Pfam" id="PF09917">
    <property type="entry name" value="DUF2147"/>
    <property type="match status" value="1"/>
</dbReference>
<proteinExistence type="predicted"/>
<reference evidence="2" key="1">
    <citation type="journal article" date="2015" name="Nature">
        <title>Complex archaea that bridge the gap between prokaryotes and eukaryotes.</title>
        <authorList>
            <person name="Spang A."/>
            <person name="Saw J.H."/>
            <person name="Jorgensen S.L."/>
            <person name="Zaremba-Niedzwiedzka K."/>
            <person name="Martijn J."/>
            <person name="Lind A.E."/>
            <person name="van Eijk R."/>
            <person name="Schleper C."/>
            <person name="Guy L."/>
            <person name="Ettema T.J."/>
        </authorList>
    </citation>
    <scope>NUCLEOTIDE SEQUENCE</scope>
</reference>
<name>A0A0F9V1J8_9ZZZZ</name>
<feature type="domain" description="DUF2147" evidence="1">
    <location>
        <begin position="27"/>
        <end position="128"/>
    </location>
</feature>
<dbReference type="EMBL" id="LAZR01000055">
    <property type="protein sequence ID" value="KKN97844.1"/>
    <property type="molecule type" value="Genomic_DNA"/>
</dbReference>
<accession>A0A0F9V1J8</accession>
<dbReference type="InterPro" id="IPR019223">
    <property type="entry name" value="DUF2147"/>
</dbReference>
<dbReference type="PANTHER" id="PTHR36919:SF2">
    <property type="entry name" value="BLL6627 PROTEIN"/>
    <property type="match status" value="1"/>
</dbReference>
<organism evidence="2">
    <name type="scientific">marine sediment metagenome</name>
    <dbReference type="NCBI Taxonomy" id="412755"/>
    <lineage>
        <taxon>unclassified sequences</taxon>
        <taxon>metagenomes</taxon>
        <taxon>ecological metagenomes</taxon>
    </lineage>
</organism>
<dbReference type="Gene3D" id="2.40.128.520">
    <property type="match status" value="1"/>
</dbReference>
<evidence type="ECO:0000313" key="2">
    <source>
        <dbReference type="EMBL" id="KKN97844.1"/>
    </source>
</evidence>
<sequence length="130" mass="13705">MMKMTIFAAIASLGFAGAAMAADPAVGVWQTQPDDGAYAHVKMVPCGSAVCGTIQRTFNASGEYKSENIGKQLVIDMKPDGSGKYAGKVWRPSNNKIYIGKMAVAGNSLKLSGCVAGGLLCSKQDWQRIK</sequence>
<gene>
    <name evidence="2" type="ORF">LCGC14_0153580</name>
</gene>